<dbReference type="KEGG" id="rmai:MACH21_28190"/>
<evidence type="ECO:0000313" key="2">
    <source>
        <dbReference type="Proteomes" id="UP001337723"/>
    </source>
</evidence>
<dbReference type="RefSeq" id="WP_338272637.1">
    <property type="nucleotide sequence ID" value="NZ_AP027266.1"/>
</dbReference>
<gene>
    <name evidence="1" type="ORF">MACH21_28190</name>
</gene>
<reference evidence="1 2" key="1">
    <citation type="submission" date="2023-01" db="EMBL/GenBank/DDBJ databases">
        <title>Complete genome sequence of Roseicyclus marinus strain Dej080120_10.</title>
        <authorList>
            <person name="Ueki S."/>
            <person name="Maruyama F."/>
        </authorList>
    </citation>
    <scope>NUCLEOTIDE SEQUENCE [LARGE SCALE GENOMIC DNA]</scope>
    <source>
        <strain evidence="1 2">Dej080120_10</strain>
    </source>
</reference>
<dbReference type="EMBL" id="AP027266">
    <property type="protein sequence ID" value="BDW86642.1"/>
    <property type="molecule type" value="Genomic_DNA"/>
</dbReference>
<proteinExistence type="predicted"/>
<organism evidence="1 2">
    <name type="scientific">Roseicyclus marinus</name>
    <dbReference type="NCBI Taxonomy" id="2161673"/>
    <lineage>
        <taxon>Bacteria</taxon>
        <taxon>Pseudomonadati</taxon>
        <taxon>Pseudomonadota</taxon>
        <taxon>Alphaproteobacteria</taxon>
        <taxon>Rhodobacterales</taxon>
        <taxon>Roseobacteraceae</taxon>
        <taxon>Roseicyclus</taxon>
    </lineage>
</organism>
<dbReference type="SUPFAM" id="SSF52172">
    <property type="entry name" value="CheY-like"/>
    <property type="match status" value="1"/>
</dbReference>
<protein>
    <submittedName>
        <fullName evidence="1">Uncharacterized protein</fullName>
    </submittedName>
</protein>
<evidence type="ECO:0000313" key="1">
    <source>
        <dbReference type="EMBL" id="BDW86642.1"/>
    </source>
</evidence>
<dbReference type="InterPro" id="IPR011006">
    <property type="entry name" value="CheY-like_superfamily"/>
</dbReference>
<accession>A0AA48H6Y3</accession>
<dbReference type="Proteomes" id="UP001337723">
    <property type="component" value="Chromosome"/>
</dbReference>
<keyword evidence="2" id="KW-1185">Reference proteome</keyword>
<dbReference type="Gene3D" id="3.40.50.2300">
    <property type="match status" value="1"/>
</dbReference>
<dbReference type="AlphaFoldDB" id="A0AA48H6Y3"/>
<sequence>MDMRKVSSKDATTPLRALVIGADPANVTAMAMLLQKRGHDVALFLDLTDAAARLGRETFDCVIFECRSRDEMDKIHDLLDSAEMADHRDRCAIIATNMQGFALTEAETGSGQVHPGPVTGNVVDRLLLATGFGPTDPPDLGAKTSRKHGPH</sequence>
<name>A0AA48H6Y3_9RHOB</name>